<protein>
    <recommendedName>
        <fullName evidence="5">BTB domain-containing protein</fullName>
    </recommendedName>
</protein>
<dbReference type="SUPFAM" id="SSF48403">
    <property type="entry name" value="Ankyrin repeat"/>
    <property type="match status" value="1"/>
</dbReference>
<evidence type="ECO:0000256" key="3">
    <source>
        <dbReference type="PROSITE-ProRule" id="PRU00023"/>
    </source>
</evidence>
<organism evidence="6 7">
    <name type="scientific">Ramalina farinacea</name>
    <dbReference type="NCBI Taxonomy" id="258253"/>
    <lineage>
        <taxon>Eukaryota</taxon>
        <taxon>Fungi</taxon>
        <taxon>Dikarya</taxon>
        <taxon>Ascomycota</taxon>
        <taxon>Pezizomycotina</taxon>
        <taxon>Lecanoromycetes</taxon>
        <taxon>OSLEUM clade</taxon>
        <taxon>Lecanoromycetidae</taxon>
        <taxon>Lecanorales</taxon>
        <taxon>Lecanorineae</taxon>
        <taxon>Ramalinaceae</taxon>
        <taxon>Ramalina</taxon>
    </lineage>
</organism>
<evidence type="ECO:0000259" key="5">
    <source>
        <dbReference type="PROSITE" id="PS50097"/>
    </source>
</evidence>
<dbReference type="Pfam" id="PF00651">
    <property type="entry name" value="BTB"/>
    <property type="match status" value="2"/>
</dbReference>
<feature type="domain" description="BTB" evidence="5">
    <location>
        <begin position="361"/>
        <end position="419"/>
    </location>
</feature>
<keyword evidence="7" id="KW-1185">Reference proteome</keyword>
<dbReference type="InterPro" id="IPR000210">
    <property type="entry name" value="BTB/POZ_dom"/>
</dbReference>
<dbReference type="SMART" id="SM00225">
    <property type="entry name" value="BTB"/>
    <property type="match status" value="2"/>
</dbReference>
<dbReference type="PROSITE" id="PS50097">
    <property type="entry name" value="BTB"/>
    <property type="match status" value="2"/>
</dbReference>
<comment type="caution">
    <text evidence="6">The sequence shown here is derived from an EMBL/GenBank/DDBJ whole genome shotgun (WGS) entry which is preliminary data.</text>
</comment>
<feature type="domain" description="BTB" evidence="5">
    <location>
        <begin position="148"/>
        <end position="213"/>
    </location>
</feature>
<evidence type="ECO:0000313" key="6">
    <source>
        <dbReference type="EMBL" id="MDI1492607.1"/>
    </source>
</evidence>
<name>A0AA43QUQ0_9LECA</name>
<dbReference type="EMBL" id="JAPUFD010000020">
    <property type="protein sequence ID" value="MDI1492607.1"/>
    <property type="molecule type" value="Genomic_DNA"/>
</dbReference>
<dbReference type="Gene3D" id="1.25.40.20">
    <property type="entry name" value="Ankyrin repeat-containing domain"/>
    <property type="match status" value="1"/>
</dbReference>
<dbReference type="InterPro" id="IPR011333">
    <property type="entry name" value="SKP1/BTB/POZ_sf"/>
</dbReference>
<feature type="repeat" description="ANK" evidence="3">
    <location>
        <begin position="67"/>
        <end position="92"/>
    </location>
</feature>
<dbReference type="SUPFAM" id="SSF54695">
    <property type="entry name" value="POZ domain"/>
    <property type="match status" value="2"/>
</dbReference>
<dbReference type="FunFam" id="1.25.40.20:FF:000248">
    <property type="entry name" value="Ankyrin repeat and BTB/POZ domain protein"/>
    <property type="match status" value="1"/>
</dbReference>
<dbReference type="PANTHER" id="PTHR46231">
    <property type="entry name" value="ANKYRIN REPEAT AND BTB/POZ DOMAIN-CONTAINING PROTEIN 1"/>
    <property type="match status" value="1"/>
</dbReference>
<dbReference type="CDD" id="cd18186">
    <property type="entry name" value="BTB_POZ_ZBTB_KLHL-like"/>
    <property type="match status" value="1"/>
</dbReference>
<dbReference type="GO" id="GO:0005737">
    <property type="term" value="C:cytoplasm"/>
    <property type="evidence" value="ECO:0007669"/>
    <property type="project" value="TreeGrafter"/>
</dbReference>
<feature type="compositionally biased region" description="Polar residues" evidence="4">
    <location>
        <begin position="317"/>
        <end position="332"/>
    </location>
</feature>
<dbReference type="InterPro" id="IPR044515">
    <property type="entry name" value="ABTB1"/>
</dbReference>
<evidence type="ECO:0000313" key="7">
    <source>
        <dbReference type="Proteomes" id="UP001161017"/>
    </source>
</evidence>
<dbReference type="Gene3D" id="3.30.710.10">
    <property type="entry name" value="Potassium Channel Kv1.1, Chain A"/>
    <property type="match status" value="2"/>
</dbReference>
<evidence type="ECO:0000256" key="2">
    <source>
        <dbReference type="ARBA" id="ARBA00023043"/>
    </source>
</evidence>
<feature type="compositionally biased region" description="Low complexity" evidence="4">
    <location>
        <begin position="341"/>
        <end position="352"/>
    </location>
</feature>
<keyword evidence="1" id="KW-0677">Repeat</keyword>
<gene>
    <name evidence="6" type="ORF">OHK93_004389</name>
</gene>
<dbReference type="PROSITE" id="PS50297">
    <property type="entry name" value="ANK_REP_REGION"/>
    <property type="match status" value="1"/>
</dbReference>
<dbReference type="PANTHER" id="PTHR46231:SF1">
    <property type="entry name" value="ANKYRIN REPEAT AND BTB_POZ DOMAIN-CONTAINING PROTEIN 1"/>
    <property type="match status" value="1"/>
</dbReference>
<dbReference type="Proteomes" id="UP001161017">
    <property type="component" value="Unassembled WGS sequence"/>
</dbReference>
<dbReference type="GO" id="GO:0000151">
    <property type="term" value="C:ubiquitin ligase complex"/>
    <property type="evidence" value="ECO:0007669"/>
    <property type="project" value="TreeGrafter"/>
</dbReference>
<dbReference type="InterPro" id="IPR036770">
    <property type="entry name" value="Ankyrin_rpt-contain_sf"/>
</dbReference>
<dbReference type="InterPro" id="IPR002110">
    <property type="entry name" value="Ankyrin_rpt"/>
</dbReference>
<proteinExistence type="predicted"/>
<reference evidence="6" key="1">
    <citation type="journal article" date="2023" name="Genome Biol. Evol.">
        <title>First Whole Genome Sequence and Flow Cytometry Genome Size Data for the Lichen-Forming Fungus Ramalina farinacea (Ascomycota).</title>
        <authorList>
            <person name="Llewellyn T."/>
            <person name="Mian S."/>
            <person name="Hill R."/>
            <person name="Leitch I.J."/>
            <person name="Gaya E."/>
        </authorList>
    </citation>
    <scope>NUCLEOTIDE SEQUENCE</scope>
    <source>
        <strain evidence="6">LIQ254RAFAR</strain>
    </source>
</reference>
<dbReference type="Pfam" id="PF12796">
    <property type="entry name" value="Ank_2"/>
    <property type="match status" value="1"/>
</dbReference>
<dbReference type="AlphaFoldDB" id="A0AA43QUQ0"/>
<dbReference type="PROSITE" id="PS50088">
    <property type="entry name" value="ANK_REPEAT"/>
    <property type="match status" value="1"/>
</dbReference>
<accession>A0AA43QUQ0</accession>
<evidence type="ECO:0000256" key="1">
    <source>
        <dbReference type="ARBA" id="ARBA00022737"/>
    </source>
</evidence>
<dbReference type="CDD" id="cd18497">
    <property type="entry name" value="BACK_ABTB1_BPOZ"/>
    <property type="match status" value="1"/>
</dbReference>
<feature type="region of interest" description="Disordered" evidence="4">
    <location>
        <begin position="313"/>
        <end position="356"/>
    </location>
</feature>
<keyword evidence="2 3" id="KW-0040">ANK repeat</keyword>
<evidence type="ECO:0000256" key="4">
    <source>
        <dbReference type="SAM" id="MobiDB-lite"/>
    </source>
</evidence>
<sequence>MVFKKAEIELSLQEEQKQIRDGRLKEDNPLDTSETFKKLCEACRRGDLKGCQEAITEGANINARDAFDYTPLILASLCGHFEAVQFLLEAGALCERDTFQGERCLYNALNDKIRKLLLEYDYSKSSDPLQPLAAHITSLLTIEQPQTSDIVVTADSESFRLHKFLLSARSPYFSKKLATTPDSTIWKLPSSLPPQSFDISIRYLYFGEIPNDVGGGPGTGFTEDQVLEGLDKISKHLEIRSLWDGILESSDRRLARQRRTDEVEKGREQIESWFDDNVIRHKLVTDTDKADDVKWDRDNAIFADILLRADDPEDADFTNSGEPVPTTRSTLGPLNGIPIGPSSKTSRSPSRARASRRSVLFPCHRAMLLRSELFNTMFSSSFREAQSAKHLNIVLVDCTPAVLEIVLRFLYTERTDVPLEHALDTLYAADLLFIDKLKTRAAVVISTLGSGNVSQIPSRLDAAETPVTDRKEEELDIYEIIRAAWLLHVTRLEEFGARYIALRLESFIDEPEFEEIVKESAGRIQGRQETDTIELLDDIRYYLSERFRLRFEDAGIDEMLEEDVKTEEEQQMEKVWQDQRFPVMDDGTEAGSLDKGVPKENASDATIAETIQTGKIRTLDGEEVEDELEEEAKNYQILLGKIDRLLEKLKLDA</sequence>